<feature type="transmembrane region" description="Helical" evidence="1">
    <location>
        <begin position="101"/>
        <end position="122"/>
    </location>
</feature>
<keyword evidence="1" id="KW-0472">Membrane</keyword>
<feature type="transmembrane region" description="Helical" evidence="1">
    <location>
        <begin position="231"/>
        <end position="254"/>
    </location>
</feature>
<name>A0ABS6DXD3_9FIRM</name>
<feature type="transmembrane region" description="Helical" evidence="1">
    <location>
        <begin position="185"/>
        <end position="204"/>
    </location>
</feature>
<evidence type="ECO:0000313" key="3">
    <source>
        <dbReference type="Proteomes" id="UP001196301"/>
    </source>
</evidence>
<evidence type="ECO:0008006" key="4">
    <source>
        <dbReference type="Google" id="ProtNLM"/>
    </source>
</evidence>
<evidence type="ECO:0000256" key="1">
    <source>
        <dbReference type="SAM" id="Phobius"/>
    </source>
</evidence>
<keyword evidence="1" id="KW-1133">Transmembrane helix</keyword>
<protein>
    <recommendedName>
        <fullName evidence="4">ABC-2 family transporter protein</fullName>
    </recommendedName>
</protein>
<reference evidence="2 3" key="1">
    <citation type="submission" date="2021-06" db="EMBL/GenBank/DDBJ databases">
        <authorList>
            <person name="Sun Q."/>
            <person name="Li D."/>
        </authorList>
    </citation>
    <scope>NUCLEOTIDE SEQUENCE [LARGE SCALE GENOMIC DNA]</scope>
    <source>
        <strain evidence="2 3">N19</strain>
    </source>
</reference>
<feature type="transmembrane region" description="Helical" evidence="1">
    <location>
        <begin position="60"/>
        <end position="77"/>
    </location>
</feature>
<dbReference type="RefSeq" id="WP_216569538.1">
    <property type="nucleotide sequence ID" value="NZ_JAHLOQ010000019.1"/>
</dbReference>
<dbReference type="Proteomes" id="UP001196301">
    <property type="component" value="Unassembled WGS sequence"/>
</dbReference>
<feature type="transmembrane region" description="Helical" evidence="1">
    <location>
        <begin position="152"/>
        <end position="178"/>
    </location>
</feature>
<gene>
    <name evidence="2" type="ORF">KQI20_08155</name>
</gene>
<accession>A0ABS6DXD3</accession>
<keyword evidence="1" id="KW-0812">Transmembrane</keyword>
<organism evidence="2 3">
    <name type="scientific">Intestinibacter bartlettii</name>
    <dbReference type="NCBI Taxonomy" id="261299"/>
    <lineage>
        <taxon>Bacteria</taxon>
        <taxon>Bacillati</taxon>
        <taxon>Bacillota</taxon>
        <taxon>Clostridia</taxon>
        <taxon>Peptostreptococcales</taxon>
        <taxon>Peptostreptococcaceae</taxon>
        <taxon>Intestinibacter</taxon>
    </lineage>
</organism>
<keyword evidence="3" id="KW-1185">Reference proteome</keyword>
<proteinExistence type="predicted"/>
<dbReference type="EMBL" id="JAHLOQ010000019">
    <property type="protein sequence ID" value="MBU5336410.1"/>
    <property type="molecule type" value="Genomic_DNA"/>
</dbReference>
<comment type="caution">
    <text evidence="2">The sequence shown here is derived from an EMBL/GenBank/DDBJ whole genome shotgun (WGS) entry which is preliminary data.</text>
</comment>
<evidence type="ECO:0000313" key="2">
    <source>
        <dbReference type="EMBL" id="MBU5336410.1"/>
    </source>
</evidence>
<sequence length="260" mass="28977">MFNLIRADLYQMRKSKSIKILFLLCCISAAIMYVVCKQLTEGNLGTDIIGFGSFVTDFQMISLVSVIFISIFICNDFDNKTIHDSISSGYSRSSIVICKTITYYISILLFLLPYMVVAIIGICSGDSFESFLPSVFQNIMKYKSGISFNSTIFFKILAIYLTMSIVYASQISISVLIAFAVKKPIIVISLGYIINAAIAQIVNIDNFSDLFKLTPFGVDYSKLTLDASASVYGSFIGTSMIFMLIMIILSYISFRKAEIK</sequence>